<sequence>MTDDPTTRIPAVDDQTRPIRRPDIPPFLDDALTDQDTVQLHPVQPVASDFLRIVAATTSLGVLVATGGVWV</sequence>
<evidence type="ECO:0000313" key="3">
    <source>
        <dbReference type="Proteomes" id="UP001597182"/>
    </source>
</evidence>
<comment type="caution">
    <text evidence="2">The sequence shown here is derived from an EMBL/GenBank/DDBJ whole genome shotgun (WGS) entry which is preliminary data.</text>
</comment>
<accession>A0ABW3VSW5</accession>
<feature type="compositionally biased region" description="Basic and acidic residues" evidence="1">
    <location>
        <begin position="14"/>
        <end position="23"/>
    </location>
</feature>
<proteinExistence type="predicted"/>
<keyword evidence="3" id="KW-1185">Reference proteome</keyword>
<organism evidence="2 3">
    <name type="scientific">Pseudonocardia benzenivorans</name>
    <dbReference type="NCBI Taxonomy" id="228005"/>
    <lineage>
        <taxon>Bacteria</taxon>
        <taxon>Bacillati</taxon>
        <taxon>Actinomycetota</taxon>
        <taxon>Actinomycetes</taxon>
        <taxon>Pseudonocardiales</taxon>
        <taxon>Pseudonocardiaceae</taxon>
        <taxon>Pseudonocardia</taxon>
    </lineage>
</organism>
<reference evidence="3" key="1">
    <citation type="journal article" date="2019" name="Int. J. Syst. Evol. Microbiol.">
        <title>The Global Catalogue of Microorganisms (GCM) 10K type strain sequencing project: providing services to taxonomists for standard genome sequencing and annotation.</title>
        <authorList>
            <consortium name="The Broad Institute Genomics Platform"/>
            <consortium name="The Broad Institute Genome Sequencing Center for Infectious Disease"/>
            <person name="Wu L."/>
            <person name="Ma J."/>
        </authorList>
    </citation>
    <scope>NUCLEOTIDE SEQUENCE [LARGE SCALE GENOMIC DNA]</scope>
    <source>
        <strain evidence="3">CCUG 49018</strain>
    </source>
</reference>
<feature type="region of interest" description="Disordered" evidence="1">
    <location>
        <begin position="1"/>
        <end position="24"/>
    </location>
</feature>
<dbReference type="RefSeq" id="WP_379653454.1">
    <property type="nucleotide sequence ID" value="NZ_JBHTMB010000369.1"/>
</dbReference>
<feature type="non-terminal residue" evidence="2">
    <location>
        <position position="71"/>
    </location>
</feature>
<dbReference type="Proteomes" id="UP001597182">
    <property type="component" value="Unassembled WGS sequence"/>
</dbReference>
<protein>
    <submittedName>
        <fullName evidence="2">Uncharacterized protein</fullName>
    </submittedName>
</protein>
<dbReference type="EMBL" id="JBHTMB010000369">
    <property type="protein sequence ID" value="MFD1238246.1"/>
    <property type="molecule type" value="Genomic_DNA"/>
</dbReference>
<name>A0ABW3VSW5_9PSEU</name>
<evidence type="ECO:0000256" key="1">
    <source>
        <dbReference type="SAM" id="MobiDB-lite"/>
    </source>
</evidence>
<evidence type="ECO:0000313" key="2">
    <source>
        <dbReference type="EMBL" id="MFD1238246.1"/>
    </source>
</evidence>
<gene>
    <name evidence="2" type="ORF">ACFQ34_33640</name>
</gene>